<dbReference type="InterPro" id="IPR034731">
    <property type="entry name" value="Znf_CCHC_FOG"/>
</dbReference>
<dbReference type="InterPro" id="IPR036236">
    <property type="entry name" value="Znf_C2H2_sf"/>
</dbReference>
<keyword evidence="7" id="KW-0805">Transcription regulation</keyword>
<evidence type="ECO:0000313" key="17">
    <source>
        <dbReference type="RefSeq" id="XP_022240056.1"/>
    </source>
</evidence>
<dbReference type="RefSeq" id="XP_022240056.1">
    <property type="nucleotide sequence ID" value="XM_022384348.1"/>
</dbReference>
<keyword evidence="10" id="KW-0804">Transcription</keyword>
<feature type="region of interest" description="Disordered" evidence="13">
    <location>
        <begin position="515"/>
        <end position="552"/>
    </location>
</feature>
<keyword evidence="11" id="KW-0539">Nucleus</keyword>
<evidence type="ECO:0000256" key="1">
    <source>
        <dbReference type="ARBA" id="ARBA00004123"/>
    </source>
</evidence>
<name>A0ABM1S8V1_LIMPO</name>
<dbReference type="Pfam" id="PF25445">
    <property type="entry name" value="CCHC_ZFPM2"/>
    <property type="match status" value="1"/>
</dbReference>
<feature type="domain" description="C2H2-type" evidence="14">
    <location>
        <begin position="912"/>
        <end position="939"/>
    </location>
</feature>
<feature type="domain" description="CCHC FOG-type" evidence="15">
    <location>
        <begin position="323"/>
        <end position="356"/>
    </location>
</feature>
<dbReference type="Gene3D" id="3.30.160.60">
    <property type="entry name" value="Classic Zinc Finger"/>
    <property type="match status" value="2"/>
</dbReference>
<gene>
    <name evidence="17" type="primary">LOC106458223</name>
</gene>
<dbReference type="Pfam" id="PF21549">
    <property type="entry name" value="PRDM2_PR"/>
    <property type="match status" value="1"/>
</dbReference>
<feature type="region of interest" description="Disordered" evidence="13">
    <location>
        <begin position="213"/>
        <end position="277"/>
    </location>
</feature>
<keyword evidence="6" id="KW-0862">Zinc</keyword>
<accession>A0ABM1S8V1</accession>
<dbReference type="PANTHER" id="PTHR12958">
    <property type="entry name" value="FRIEND OF GATA2-RELATED"/>
    <property type="match status" value="1"/>
</dbReference>
<dbReference type="PANTHER" id="PTHR12958:SF3">
    <property type="entry name" value="ZINC FINGER PROTEIN USH"/>
    <property type="match status" value="1"/>
</dbReference>
<evidence type="ECO:0000256" key="6">
    <source>
        <dbReference type="ARBA" id="ARBA00022833"/>
    </source>
</evidence>
<proteinExistence type="predicted"/>
<feature type="domain" description="C2H2-type" evidence="14">
    <location>
        <begin position="866"/>
        <end position="893"/>
    </location>
</feature>
<dbReference type="InterPro" id="IPR059121">
    <property type="entry name" value="CCHC_ZFPM2-like"/>
</dbReference>
<evidence type="ECO:0000256" key="2">
    <source>
        <dbReference type="ARBA" id="ARBA00022491"/>
    </source>
</evidence>
<evidence type="ECO:0000256" key="7">
    <source>
        <dbReference type="ARBA" id="ARBA00023015"/>
    </source>
</evidence>
<feature type="region of interest" description="Disordered" evidence="13">
    <location>
        <begin position="1163"/>
        <end position="1193"/>
    </location>
</feature>
<dbReference type="SUPFAM" id="SSF57667">
    <property type="entry name" value="beta-beta-alpha zinc fingers"/>
    <property type="match status" value="6"/>
</dbReference>
<feature type="compositionally biased region" description="Polar residues" evidence="13">
    <location>
        <begin position="529"/>
        <end position="539"/>
    </location>
</feature>
<evidence type="ECO:0000313" key="16">
    <source>
        <dbReference type="Proteomes" id="UP000694941"/>
    </source>
</evidence>
<evidence type="ECO:0000256" key="10">
    <source>
        <dbReference type="ARBA" id="ARBA00023163"/>
    </source>
</evidence>
<keyword evidence="3" id="KW-0479">Metal-binding</keyword>
<feature type="domain" description="CCHC FOG-type" evidence="15">
    <location>
        <begin position="763"/>
        <end position="796"/>
    </location>
</feature>
<feature type="compositionally biased region" description="Basic and acidic residues" evidence="13">
    <location>
        <begin position="1165"/>
        <end position="1190"/>
    </location>
</feature>
<evidence type="ECO:0000256" key="9">
    <source>
        <dbReference type="ARBA" id="ARBA00023159"/>
    </source>
</evidence>
<dbReference type="InterPro" id="IPR013087">
    <property type="entry name" value="Znf_C2H2_type"/>
</dbReference>
<sequence>MSRRKQANPKSLKRKANEEIDELVELLHLPSDVLTIKESSNASVAYTVFTKIPLTKGTLFGPFRGQIFRGKNSTFKTTIIEARDVDGEKIFLNLNDETGSWLRLVKLATSPNEANLIVFVEGNEIWCSIYCDTDQEEELSVWYRITSHKQLSKAGLSYPLAPSIAGRECYTSVSRYKIPCLDDEEDKGKDFVEECQDLSLNTFKSRKLSLASVNGDVSSEQTPDRLSPEPSEPLTDNTSNNDPKTSIKTDKSPDFSNSSSDDHSSDGHLRHGVSSGTYNTDSALSKLARSLPTSLSNRSSLICLPLLSSHLSITENIISSGVSNRTSGFLCGPCGITFSSQSTLEAHCKFYCSHRQGNGPLESESGTAGNSRKEDNSRTLLNGPVEDQEKTHDNQLATKRSLEDTENSEIKSSSGRSKDCKVDPKTVRAYKCQHCKYSTDKKGGLARHMRMHSLLPQSFPSTSRNSIRNEELLLSSPPIARYCSECEIQFSSFRTFLVHKLHYCNTRQVQKALVSPSSTSSPSTPISSLCPNKQENVGSLSLEPPTPCSSTSTQDGMLNQPFYAAISTNPLILVPYTYVSEAGLIPTARIVSESDVIFPSEMTVDRISPTENVLNSTLPSAEDNFSEGMKTNSALEKTKSASLSPSRNDTEDDSTIDSSLNGEHEEQPLDLTVKNTKKKMWVSNAKDPNTLSLSEPAQPVTDDVTLVPLEASGPTIQTPIDIANSSPSSGQSLLALPSLCDVTLPHKSMLPNEVALTAVPPNLVKMRTNECRECNIVFYKYENYIAHKQHYCATRQQKLYMNQSIAPFRKDTSATPLSENDKALSKTPSLLPTSVLPTLPSIPSNVTDIGCVSTSSPTFTQSTYQFFCLPCGIKFTSLNNLQAHQTYYCPKRDYCIQSQEIPVGPVAMALEFKCPKCKTSFPNESSLKNHSCVAQRKCPYCNVFCPTLSAAQRHLVTHTGVRAFRCTVCGYKGHTLRGMRTHIRIHLDKGNPTPEEAFIVCIGEDGTTVSPELAGKVTKSTTARLQSPSPSTSARVSPVYSVSSPNNRSTGHLKNEGSSPEISRLSGLDGVVFNDQLHWCSLCGYSSSYKGNVVRHVKLVHREIVGLQLANSVVVSSSVLSDDSLKQFLTIGSSTIPIDRSKHEEGSNELSLLDKPLPLESSVTVKHESHVSGSEISDREETKEDDKELEGQTSSKLKKCSSSELIKKVGPKYCRSCDISFNYLPSFIAHKKYYCFSHVRENISQQS</sequence>
<feature type="compositionally biased region" description="Basic and acidic residues" evidence="13">
    <location>
        <begin position="260"/>
        <end position="269"/>
    </location>
</feature>
<dbReference type="PROSITE" id="PS00028">
    <property type="entry name" value="ZINC_FINGER_C2H2_1"/>
    <property type="match status" value="1"/>
</dbReference>
<dbReference type="GeneID" id="106458223"/>
<feature type="compositionally biased region" description="Polar residues" evidence="13">
    <location>
        <begin position="1050"/>
        <end position="1061"/>
    </location>
</feature>
<evidence type="ECO:0000256" key="12">
    <source>
        <dbReference type="PROSITE-ProRule" id="PRU00042"/>
    </source>
</evidence>
<feature type="region of interest" description="Disordered" evidence="13">
    <location>
        <begin position="359"/>
        <end position="421"/>
    </location>
</feature>
<keyword evidence="8" id="KW-0238">DNA-binding</keyword>
<feature type="domain" description="CCHC FOG-type" evidence="15">
    <location>
        <begin position="475"/>
        <end position="508"/>
    </location>
</feature>
<evidence type="ECO:0000256" key="8">
    <source>
        <dbReference type="ARBA" id="ARBA00023125"/>
    </source>
</evidence>
<dbReference type="Pfam" id="PF00096">
    <property type="entry name" value="zf-C2H2"/>
    <property type="match status" value="1"/>
</dbReference>
<keyword evidence="5 12" id="KW-0863">Zinc-finger</keyword>
<keyword evidence="2" id="KW-0678">Repressor</keyword>
<evidence type="ECO:0000256" key="5">
    <source>
        <dbReference type="ARBA" id="ARBA00022771"/>
    </source>
</evidence>
<feature type="domain" description="CCHC FOG-type" evidence="15">
    <location>
        <begin position="1206"/>
        <end position="1239"/>
    </location>
</feature>
<dbReference type="Proteomes" id="UP000694941">
    <property type="component" value="Unplaced"/>
</dbReference>
<protein>
    <submittedName>
        <fullName evidence="17">Zinc finger protein ush-like</fullName>
    </submittedName>
</protein>
<keyword evidence="16" id="KW-1185">Reference proteome</keyword>
<keyword evidence="9" id="KW-0010">Activator</keyword>
<feature type="domain" description="CCHC FOG-type" evidence="15">
    <location>
        <begin position="860"/>
        <end position="893"/>
    </location>
</feature>
<evidence type="ECO:0000256" key="3">
    <source>
        <dbReference type="ARBA" id="ARBA00022723"/>
    </source>
</evidence>
<dbReference type="SMART" id="SM00355">
    <property type="entry name" value="ZnF_C2H2"/>
    <property type="match status" value="10"/>
</dbReference>
<feature type="compositionally biased region" description="Polar residues" evidence="13">
    <location>
        <begin position="634"/>
        <end position="647"/>
    </location>
</feature>
<comment type="subcellular location">
    <subcellularLocation>
        <location evidence="1">Nucleus</location>
    </subcellularLocation>
</comment>
<feature type="compositionally biased region" description="Low complexity" evidence="13">
    <location>
        <begin position="1033"/>
        <end position="1049"/>
    </location>
</feature>
<dbReference type="InterPro" id="IPR001214">
    <property type="entry name" value="SET_dom"/>
</dbReference>
<feature type="domain" description="C2H2-type" evidence="14">
    <location>
        <begin position="329"/>
        <end position="356"/>
    </location>
</feature>
<dbReference type="InterPro" id="IPR046341">
    <property type="entry name" value="SET_dom_sf"/>
</dbReference>
<reference evidence="17" key="1">
    <citation type="submission" date="2025-08" db="UniProtKB">
        <authorList>
            <consortium name="RefSeq"/>
        </authorList>
    </citation>
    <scope>IDENTIFICATION</scope>
    <source>
        <tissue evidence="17">Muscle</tissue>
    </source>
</reference>
<dbReference type="InterPro" id="IPR039746">
    <property type="entry name" value="FOG"/>
</dbReference>
<feature type="domain" description="C2H2-type" evidence="14">
    <location>
        <begin position="430"/>
        <end position="453"/>
    </location>
</feature>
<feature type="compositionally biased region" description="Low complexity" evidence="13">
    <location>
        <begin position="515"/>
        <end position="528"/>
    </location>
</feature>
<dbReference type="PROSITE" id="PS51810">
    <property type="entry name" value="ZF_CCHC_FOG"/>
    <property type="match status" value="5"/>
</dbReference>
<feature type="region of interest" description="Disordered" evidence="13">
    <location>
        <begin position="1017"/>
        <end position="1061"/>
    </location>
</feature>
<feature type="compositionally biased region" description="Polar residues" evidence="13">
    <location>
        <begin position="234"/>
        <end position="244"/>
    </location>
</feature>
<evidence type="ECO:0000259" key="14">
    <source>
        <dbReference type="PROSITE" id="PS50157"/>
    </source>
</evidence>
<evidence type="ECO:0000259" key="15">
    <source>
        <dbReference type="PROSITE" id="PS51810"/>
    </source>
</evidence>
<organism evidence="16 17">
    <name type="scientific">Limulus polyphemus</name>
    <name type="common">Atlantic horseshoe crab</name>
    <dbReference type="NCBI Taxonomy" id="6850"/>
    <lineage>
        <taxon>Eukaryota</taxon>
        <taxon>Metazoa</taxon>
        <taxon>Ecdysozoa</taxon>
        <taxon>Arthropoda</taxon>
        <taxon>Chelicerata</taxon>
        <taxon>Merostomata</taxon>
        <taxon>Xiphosura</taxon>
        <taxon>Limulidae</taxon>
        <taxon>Limulus</taxon>
    </lineage>
</organism>
<feature type="region of interest" description="Disordered" evidence="13">
    <location>
        <begin position="634"/>
        <end position="667"/>
    </location>
</feature>
<feature type="compositionally biased region" description="Polar residues" evidence="13">
    <location>
        <begin position="1018"/>
        <end position="1032"/>
    </location>
</feature>
<dbReference type="Gene3D" id="2.170.270.10">
    <property type="entry name" value="SET domain"/>
    <property type="match status" value="1"/>
</dbReference>
<keyword evidence="4" id="KW-0677">Repeat</keyword>
<evidence type="ECO:0000256" key="13">
    <source>
        <dbReference type="SAM" id="MobiDB-lite"/>
    </source>
</evidence>
<evidence type="ECO:0000256" key="11">
    <source>
        <dbReference type="ARBA" id="ARBA00023242"/>
    </source>
</evidence>
<dbReference type="PROSITE" id="PS50157">
    <property type="entry name" value="ZINC_FINGER_C2H2_2"/>
    <property type="match status" value="4"/>
</dbReference>
<evidence type="ECO:0000256" key="4">
    <source>
        <dbReference type="ARBA" id="ARBA00022737"/>
    </source>
</evidence>